<dbReference type="Proteomes" id="UP000191518">
    <property type="component" value="Unassembled WGS sequence"/>
</dbReference>
<dbReference type="STRING" id="29845.A0A1V6QW30"/>
<evidence type="ECO:0000313" key="1">
    <source>
        <dbReference type="EMBL" id="OQD93409.1"/>
    </source>
</evidence>
<keyword evidence="2" id="KW-1185">Reference proteome</keyword>
<protein>
    <recommendedName>
        <fullName evidence="3">KIF-binding protein</fullName>
    </recommendedName>
</protein>
<evidence type="ECO:0000313" key="2">
    <source>
        <dbReference type="Proteomes" id="UP000191518"/>
    </source>
</evidence>
<sequence length="466" mass="52698">MKNDQISAHLDALGSSQDQLEDPTGDVDEPLRLRFLALQAAVYPALLGNLGMQQDAQFQQARSPDDLDVAVQFCQLAAKATSYVDCAAHLNRLVGLFDSRFQESNKQLYSNLDPRLDALKISLYAQSQLTTLMPDLVDEAFRHGFLALQAAIDPALLDGLETQFHIRYAQTKDIEDLNLAIEYSRLATKMTTYNHPGLSPRLNRLSKLLEFRFMLTGDLPDLDSAIQLTYAASMATLPARDNAINDDLILFWLNIGKRLGIRFGATENSVDGEGAIHYLRLAVKEITEDSLFYVDVLVELAFTLRLRYKKSENLDDLDQAISLCQRVYQSTVEQDRKWLDCLRDLACDLGFRYQRVGNIVDLHDGVKVAYTVALKVTVASPDVHGICFYELGAMLELLYEAENKIEYLNFAIDWSRRAGGVLRAHREVFYLLERLLKLRYEETHQVNDSEEAARWAEEAARCGKSV</sequence>
<reference evidence="2" key="1">
    <citation type="journal article" date="2017" name="Nat. Microbiol.">
        <title>Global analysis of biosynthetic gene clusters reveals vast potential of secondary metabolite production in Penicillium species.</title>
        <authorList>
            <person name="Nielsen J.C."/>
            <person name="Grijseels S."/>
            <person name="Prigent S."/>
            <person name="Ji B."/>
            <person name="Dainat J."/>
            <person name="Nielsen K.F."/>
            <person name="Frisvad J.C."/>
            <person name="Workman M."/>
            <person name="Nielsen J."/>
        </authorList>
    </citation>
    <scope>NUCLEOTIDE SEQUENCE [LARGE SCALE GENOMIC DNA]</scope>
    <source>
        <strain evidence="2">IBT 29486</strain>
    </source>
</reference>
<organism evidence="1 2">
    <name type="scientific">Penicillium vulpinum</name>
    <dbReference type="NCBI Taxonomy" id="29845"/>
    <lineage>
        <taxon>Eukaryota</taxon>
        <taxon>Fungi</taxon>
        <taxon>Dikarya</taxon>
        <taxon>Ascomycota</taxon>
        <taxon>Pezizomycotina</taxon>
        <taxon>Eurotiomycetes</taxon>
        <taxon>Eurotiomycetidae</taxon>
        <taxon>Eurotiales</taxon>
        <taxon>Aspergillaceae</taxon>
        <taxon>Penicillium</taxon>
    </lineage>
</organism>
<evidence type="ECO:0008006" key="3">
    <source>
        <dbReference type="Google" id="ProtNLM"/>
    </source>
</evidence>
<name>A0A1V6QW30_9EURO</name>
<dbReference type="AlphaFoldDB" id="A0A1V6QW30"/>
<accession>A0A1V6QW30</accession>
<dbReference type="OrthoDB" id="9991317at2759"/>
<dbReference type="EMBL" id="MDYP01000185">
    <property type="protein sequence ID" value="OQD93409.1"/>
    <property type="molecule type" value="Genomic_DNA"/>
</dbReference>
<gene>
    <name evidence="1" type="ORF">PENVUL_c186G06547</name>
</gene>
<proteinExistence type="predicted"/>
<comment type="caution">
    <text evidence="1">The sequence shown here is derived from an EMBL/GenBank/DDBJ whole genome shotgun (WGS) entry which is preliminary data.</text>
</comment>